<feature type="region of interest" description="Disordered" evidence="1">
    <location>
        <begin position="1"/>
        <end position="37"/>
    </location>
</feature>
<dbReference type="EMBL" id="JAUFPU010000019">
    <property type="protein sequence ID" value="MDN3579110.1"/>
    <property type="molecule type" value="Genomic_DNA"/>
</dbReference>
<evidence type="ECO:0000313" key="2">
    <source>
        <dbReference type="EMBL" id="MDN3579110.1"/>
    </source>
</evidence>
<dbReference type="RefSeq" id="WP_290334428.1">
    <property type="nucleotide sequence ID" value="NZ_JAUFPU010000019.1"/>
</dbReference>
<comment type="caution">
    <text evidence="2">The sequence shown here is derived from an EMBL/GenBank/DDBJ whole genome shotgun (WGS) entry which is preliminary data.</text>
</comment>
<sequence length="87" mass="9780">MKIKLKVPKPRNPIALAASQRGGGGVHDKAEKTRRRDSRQALRQALKQGRDDVPPFFTFDVTGSVSVIKDGQLPPFRGCQSRVRRLW</sequence>
<proteinExistence type="predicted"/>
<name>A0ABT8BBH6_9NEIS</name>
<evidence type="ECO:0000256" key="1">
    <source>
        <dbReference type="SAM" id="MobiDB-lite"/>
    </source>
</evidence>
<protein>
    <submittedName>
        <fullName evidence="2">Uncharacterized protein</fullName>
    </submittedName>
</protein>
<reference evidence="2" key="2">
    <citation type="submission" date="2023-06" db="EMBL/GenBank/DDBJ databases">
        <authorList>
            <person name="Lucena T."/>
            <person name="Sun Q."/>
        </authorList>
    </citation>
    <scope>NUCLEOTIDE SEQUENCE</scope>
    <source>
        <strain evidence="2">CECT 7703</strain>
    </source>
</reference>
<evidence type="ECO:0000313" key="3">
    <source>
        <dbReference type="Proteomes" id="UP001180081"/>
    </source>
</evidence>
<dbReference type="Proteomes" id="UP001180081">
    <property type="component" value="Unassembled WGS sequence"/>
</dbReference>
<organism evidence="2 3">
    <name type="scientific">Chitinimonas viridis</name>
    <dbReference type="NCBI Taxonomy" id="664880"/>
    <lineage>
        <taxon>Bacteria</taxon>
        <taxon>Pseudomonadati</taxon>
        <taxon>Pseudomonadota</taxon>
        <taxon>Betaproteobacteria</taxon>
        <taxon>Neisseriales</taxon>
        <taxon>Chitinibacteraceae</taxon>
        <taxon>Chitinimonas</taxon>
    </lineage>
</organism>
<keyword evidence="3" id="KW-1185">Reference proteome</keyword>
<gene>
    <name evidence="2" type="ORF">QWZ03_20270</name>
</gene>
<accession>A0ABT8BBH6</accession>
<reference evidence="2" key="1">
    <citation type="journal article" date="2014" name="Int. J. Syst. Evol. Microbiol.">
        <title>Complete genome of a new Firmicutes species belonging to the dominant human colonic microbiota ('Ruminococcus bicirculans') reveals two chromosomes and a selective capacity to utilize plant glucans.</title>
        <authorList>
            <consortium name="NISC Comparative Sequencing Program"/>
            <person name="Wegmann U."/>
            <person name="Louis P."/>
            <person name="Goesmann A."/>
            <person name="Henrissat B."/>
            <person name="Duncan S.H."/>
            <person name="Flint H.J."/>
        </authorList>
    </citation>
    <scope>NUCLEOTIDE SEQUENCE</scope>
    <source>
        <strain evidence="2">CECT 7703</strain>
    </source>
</reference>